<dbReference type="RefSeq" id="WP_012035608.1">
    <property type="nucleotide sequence ID" value="NC_009464.1"/>
</dbReference>
<sequence length="145" mass="15161">MGRRGEDYASYEGDDDSGGAASFGEAPSAGYEIPPEVLARADSSPRRRHSRGGMGAATRSGHNSGSGSRGHSRGRSRGFKFNASSLREAAGSMLTVAVAGVIVCAIILYFTFMQAIIPQFYGALGASMVVMFLICFVAARLLGSE</sequence>
<evidence type="ECO:0000313" key="3">
    <source>
        <dbReference type="EMBL" id="CAJ36958.1"/>
    </source>
</evidence>
<dbReference type="EMBL" id="AM114193">
    <property type="protein sequence ID" value="CAJ36958.1"/>
    <property type="molecule type" value="Genomic_DNA"/>
</dbReference>
<feature type="transmembrane region" description="Helical" evidence="2">
    <location>
        <begin position="94"/>
        <end position="117"/>
    </location>
</feature>
<dbReference type="AlphaFoldDB" id="Q0W3T5"/>
<organism evidence="3 4">
    <name type="scientific">Methanocella arvoryzae (strain DSM 22066 / NBRC 105507 / MRE50)</name>
    <dbReference type="NCBI Taxonomy" id="351160"/>
    <lineage>
        <taxon>Archaea</taxon>
        <taxon>Methanobacteriati</taxon>
        <taxon>Methanobacteriota</taxon>
        <taxon>Stenosarchaea group</taxon>
        <taxon>Methanomicrobia</taxon>
        <taxon>Methanocellales</taxon>
        <taxon>Methanocellaceae</taxon>
        <taxon>Methanocella</taxon>
    </lineage>
</organism>
<feature type="transmembrane region" description="Helical" evidence="2">
    <location>
        <begin position="123"/>
        <end position="142"/>
    </location>
</feature>
<feature type="region of interest" description="Disordered" evidence="1">
    <location>
        <begin position="1"/>
        <end position="76"/>
    </location>
</feature>
<dbReference type="GeneID" id="5143683"/>
<name>Q0W3T5_METAR</name>
<reference evidence="3 4" key="1">
    <citation type="journal article" date="2006" name="Science">
        <title>Genome of rice cluster I archaea -- the key methane producers in the rice rhizosphere.</title>
        <authorList>
            <person name="Erkel C."/>
            <person name="Kube M."/>
            <person name="Reinhardt R."/>
            <person name="Liesack W."/>
        </authorList>
    </citation>
    <scope>NUCLEOTIDE SEQUENCE [LARGE SCALE GENOMIC DNA]</scope>
    <source>
        <strain evidence="4">DSM 22066 / NBRC 105507 / MRE50</strain>
    </source>
</reference>
<dbReference type="eggNOG" id="arCOG11674">
    <property type="taxonomic scope" value="Archaea"/>
</dbReference>
<proteinExistence type="predicted"/>
<accession>Q0W3T5</accession>
<keyword evidence="2" id="KW-0472">Membrane</keyword>
<protein>
    <submittedName>
        <fullName evidence="3">Uncharacterized protein</fullName>
    </submittedName>
</protein>
<keyword evidence="4" id="KW-1185">Reference proteome</keyword>
<evidence type="ECO:0000313" key="4">
    <source>
        <dbReference type="Proteomes" id="UP000000663"/>
    </source>
</evidence>
<keyword evidence="2" id="KW-1133">Transmembrane helix</keyword>
<dbReference type="Proteomes" id="UP000000663">
    <property type="component" value="Chromosome"/>
</dbReference>
<dbReference type="STRING" id="351160.RCIX1749"/>
<evidence type="ECO:0000256" key="2">
    <source>
        <dbReference type="SAM" id="Phobius"/>
    </source>
</evidence>
<keyword evidence="2" id="KW-0812">Transmembrane</keyword>
<gene>
    <name evidence="3" type="ORF">RCIX1749</name>
</gene>
<evidence type="ECO:0000256" key="1">
    <source>
        <dbReference type="SAM" id="MobiDB-lite"/>
    </source>
</evidence>
<dbReference type="KEGG" id="rci:RCIX1749"/>